<dbReference type="AlphaFoldDB" id="A0A5R9BYR2"/>
<evidence type="ECO:0000259" key="1">
    <source>
        <dbReference type="Pfam" id="PF06605"/>
    </source>
</evidence>
<dbReference type="Proteomes" id="UP000307201">
    <property type="component" value="Unassembled WGS sequence"/>
</dbReference>
<feature type="domain" description="Tail spike" evidence="1">
    <location>
        <begin position="144"/>
        <end position="360"/>
    </location>
</feature>
<dbReference type="NCBIfam" id="TIGR01665">
    <property type="entry name" value="put_anti_recept"/>
    <property type="match status" value="1"/>
</dbReference>
<sequence>MSNVILYESTATDFFNQGLGPLTEAKDPKVTEVGNGEFYIELDYPTTGRLFNQLKNGNLIKSDAGHELKDQRFEIKRVVKSMKQGYVSVYAEHISNQALDIALPANVTLSGSAQTALQQAQSNGLGTFKPFTMSSDITTTNSTTLSIKEFKNLKQALGGVEGSILDTWGGEYKFDNYHISLFKKRGRQANAMIAYGRNLVDLEQEENIMNTFTSVYPYAVWRDKDGAEHIIEGSVIHSDHADKYPHYKVLPVDFTLEVEDDTKPTATKLNQLATAYIENNDIGIPEVSIRLTHLDLSKTLDYKEYAEVEKLNVFDEVKIYFADFDINTTAKIVRIVWNVNLERYDEIEVGKVRASLSDRINTIGKQISEARKEAQDARNVSMVAANGVNMVFFGPDEPTATKVGDRWFMEDGQYTISKVWDGVIWRVVSDPRLSDQNAQLISEQKDQIDDMKLDVDYSRDQLQQTIANSGFTDLDTAFGNVKTLSEQSDGRLTLAEQFFDGFRNTAFDPSTGQLSLTEQTINGLQDTVSDPVNGLETRVTTIADGFQVLSNDVDGLEAQLSVTNENVLARVQKGDVYSQLL</sequence>
<evidence type="ECO:0008006" key="5">
    <source>
        <dbReference type="Google" id="ProtNLM"/>
    </source>
</evidence>
<protein>
    <recommendedName>
        <fullName evidence="5">Prophage tail endopeptidase domain-containing protein</fullName>
    </recommendedName>
</protein>
<feature type="non-terminal residue" evidence="3">
    <location>
        <position position="581"/>
    </location>
</feature>
<dbReference type="InterPro" id="IPR044051">
    <property type="entry name" value="Prophage_tail_N"/>
</dbReference>
<feature type="domain" description="Prophage endopeptidase tail N-terminal" evidence="2">
    <location>
        <begin position="19"/>
        <end position="93"/>
    </location>
</feature>
<dbReference type="EMBL" id="VBTE01000048">
    <property type="protein sequence ID" value="TLQ05849.1"/>
    <property type="molecule type" value="Genomic_DNA"/>
</dbReference>
<organism evidence="3 4">
    <name type="scientific">Marinilactibacillus psychrotolerans</name>
    <dbReference type="NCBI Taxonomy" id="191770"/>
    <lineage>
        <taxon>Bacteria</taxon>
        <taxon>Bacillati</taxon>
        <taxon>Bacillota</taxon>
        <taxon>Bacilli</taxon>
        <taxon>Lactobacillales</taxon>
        <taxon>Carnobacteriaceae</taxon>
        <taxon>Marinilactibacillus</taxon>
    </lineage>
</organism>
<evidence type="ECO:0000313" key="3">
    <source>
        <dbReference type="EMBL" id="TLQ05849.1"/>
    </source>
</evidence>
<comment type="caution">
    <text evidence="3">The sequence shown here is derived from an EMBL/GenBank/DDBJ whole genome shotgun (WGS) entry which is preliminary data.</text>
</comment>
<dbReference type="InterPro" id="IPR007119">
    <property type="entry name" value="Phage_tail_spike_N"/>
</dbReference>
<dbReference type="Pfam" id="PF18994">
    <property type="entry name" value="Prophage_tailD1"/>
    <property type="match status" value="1"/>
</dbReference>
<accession>A0A5R9BYR2</accession>
<dbReference type="STRING" id="191770.SAMN04488013_10773"/>
<reference evidence="3 4" key="1">
    <citation type="submission" date="2019-05" db="EMBL/GenBank/DDBJ databases">
        <title>The metagenome of a microbial culture collection derived from dairy environment covers the genomic content of the human microbiome.</title>
        <authorList>
            <person name="Roder T."/>
            <person name="Wuthrich D."/>
            <person name="Sattari Z."/>
            <person name="Von Ah U."/>
            <person name="Bar C."/>
            <person name="Ronchi F."/>
            <person name="Macpherson A.J."/>
            <person name="Ganal-Vonarburg S.C."/>
            <person name="Bruggmann R."/>
            <person name="Vergeres G."/>
        </authorList>
    </citation>
    <scope>NUCLEOTIDE SEQUENCE [LARGE SCALE GENOMIC DNA]</scope>
    <source>
        <strain evidence="3 4">FAM 24235</strain>
    </source>
</reference>
<evidence type="ECO:0000313" key="4">
    <source>
        <dbReference type="Proteomes" id="UP000307201"/>
    </source>
</evidence>
<dbReference type="RefSeq" id="WP_171034457.1">
    <property type="nucleotide sequence ID" value="NZ_VBTE01000048.1"/>
</dbReference>
<evidence type="ECO:0000259" key="2">
    <source>
        <dbReference type="Pfam" id="PF18994"/>
    </source>
</evidence>
<dbReference type="InterPro" id="IPR010572">
    <property type="entry name" value="Tail_dom"/>
</dbReference>
<dbReference type="Pfam" id="PF06605">
    <property type="entry name" value="Prophage_tail"/>
    <property type="match status" value="1"/>
</dbReference>
<name>A0A5R9BYR2_9LACT</name>
<gene>
    <name evidence="3" type="ORF">FEZ48_11995</name>
</gene>
<proteinExistence type="predicted"/>